<evidence type="ECO:0000256" key="2">
    <source>
        <dbReference type="HAMAP-Rule" id="MF_00048"/>
    </source>
</evidence>
<dbReference type="InterPro" id="IPR011335">
    <property type="entry name" value="Restrct_endonuc-II-like"/>
</dbReference>
<dbReference type="AlphaFoldDB" id="A0A935CEH5"/>
<comment type="similarity">
    <text evidence="1 2">Belongs to the UPF0102 family.</text>
</comment>
<dbReference type="CDD" id="cd20736">
    <property type="entry name" value="PoNe_Nuclease"/>
    <property type="match status" value="1"/>
</dbReference>
<dbReference type="NCBIfam" id="NF009150">
    <property type="entry name" value="PRK12497.1-3"/>
    <property type="match status" value="1"/>
</dbReference>
<evidence type="ECO:0000313" key="3">
    <source>
        <dbReference type="EMBL" id="MBK6301802.1"/>
    </source>
</evidence>
<comment type="caution">
    <text evidence="3">The sequence shown here is derived from an EMBL/GenBank/DDBJ whole genome shotgun (WGS) entry which is preliminary data.</text>
</comment>
<dbReference type="HAMAP" id="MF_00048">
    <property type="entry name" value="UPF0102"/>
    <property type="match status" value="1"/>
</dbReference>
<dbReference type="PANTHER" id="PTHR34039:SF1">
    <property type="entry name" value="UPF0102 PROTEIN YRAN"/>
    <property type="match status" value="1"/>
</dbReference>
<evidence type="ECO:0000313" key="4">
    <source>
        <dbReference type="EMBL" id="MBK7274071.1"/>
    </source>
</evidence>
<evidence type="ECO:0000256" key="1">
    <source>
        <dbReference type="ARBA" id="ARBA00006738"/>
    </source>
</evidence>
<evidence type="ECO:0000313" key="6">
    <source>
        <dbReference type="Proteomes" id="UP000726105"/>
    </source>
</evidence>
<protein>
    <recommendedName>
        <fullName evidence="2">UPF0102 protein IPF40_12410</fullName>
    </recommendedName>
</protein>
<dbReference type="EMBL" id="JADJIB010000004">
    <property type="protein sequence ID" value="MBK7274071.1"/>
    <property type="molecule type" value="Genomic_DNA"/>
</dbReference>
<organism evidence="3 5">
    <name type="scientific">Candidatus Phosphoribacter hodrii</name>
    <dbReference type="NCBI Taxonomy" id="2953743"/>
    <lineage>
        <taxon>Bacteria</taxon>
        <taxon>Bacillati</taxon>
        <taxon>Actinomycetota</taxon>
        <taxon>Actinomycetes</taxon>
        <taxon>Micrococcales</taxon>
        <taxon>Dermatophilaceae</taxon>
        <taxon>Candidatus Phosphoribacter</taxon>
    </lineage>
</organism>
<dbReference type="NCBIfam" id="NF009154">
    <property type="entry name" value="PRK12497.3-3"/>
    <property type="match status" value="1"/>
</dbReference>
<proteinExistence type="inferred from homology"/>
<dbReference type="SUPFAM" id="SSF52980">
    <property type="entry name" value="Restriction endonuclease-like"/>
    <property type="match status" value="1"/>
</dbReference>
<accession>A0A935CEH5</accession>
<dbReference type="Gene3D" id="3.40.1350.10">
    <property type="match status" value="1"/>
</dbReference>
<dbReference type="InterPro" id="IPR011856">
    <property type="entry name" value="tRNA_endonuc-like_dom_sf"/>
</dbReference>
<name>A0A935CEH5_9MICO</name>
<evidence type="ECO:0000313" key="5">
    <source>
        <dbReference type="Proteomes" id="UP000718281"/>
    </source>
</evidence>
<dbReference type="InterPro" id="IPR003509">
    <property type="entry name" value="UPF0102_YraN-like"/>
</dbReference>
<gene>
    <name evidence="3" type="ORF">IPF40_12410</name>
    <name evidence="4" type="ORF">IPI13_13180</name>
</gene>
<dbReference type="Proteomes" id="UP000718281">
    <property type="component" value="Unassembled WGS sequence"/>
</dbReference>
<dbReference type="Pfam" id="PF02021">
    <property type="entry name" value="UPF0102"/>
    <property type="match status" value="1"/>
</dbReference>
<sequence>MPHRVAAAVGDYGERMAERYLRDQGLEILARNWRCALGEIDIVARDGGCLVVCEVKTRRGVAFGGPIQAVTLRKLARLRRLAAAWLHEREGDAAGSHFPDVRVDVVGVARPRSGPCVIEHLVGVA</sequence>
<dbReference type="GO" id="GO:0003676">
    <property type="term" value="F:nucleic acid binding"/>
    <property type="evidence" value="ECO:0007669"/>
    <property type="project" value="InterPro"/>
</dbReference>
<dbReference type="EMBL" id="JADIXZ010000005">
    <property type="protein sequence ID" value="MBK6301802.1"/>
    <property type="molecule type" value="Genomic_DNA"/>
</dbReference>
<reference evidence="5 6" key="1">
    <citation type="submission" date="2020-10" db="EMBL/GenBank/DDBJ databases">
        <title>Connecting structure to function with the recovery of over 1000 high-quality activated sludge metagenome-assembled genomes encoding full-length rRNA genes using long-read sequencing.</title>
        <authorList>
            <person name="Singleton C.M."/>
            <person name="Petriglieri F."/>
            <person name="Kristensen J.M."/>
            <person name="Kirkegaard R.H."/>
            <person name="Michaelsen T.Y."/>
            <person name="Andersen M.H."/>
            <person name="Karst S.M."/>
            <person name="Dueholm M.S."/>
            <person name="Nielsen P.H."/>
            <person name="Albertsen M."/>
        </authorList>
    </citation>
    <scope>NUCLEOTIDE SEQUENCE [LARGE SCALE GENOMIC DNA]</scope>
    <source>
        <strain evidence="3">AalE_18-Q3-R2-46_BAT3C.188</strain>
        <strain evidence="4">Ega_18-Q3-R5-49_MAXAC.001</strain>
    </source>
</reference>
<dbReference type="Proteomes" id="UP000726105">
    <property type="component" value="Unassembled WGS sequence"/>
</dbReference>
<dbReference type="PANTHER" id="PTHR34039">
    <property type="entry name" value="UPF0102 PROTEIN YRAN"/>
    <property type="match status" value="1"/>
</dbReference>